<sequence length="332" mass="37321">MEFGSSFRKSIVGPHGDPEAFGSISVSENETVAAAAEPTATSAAETERSIEELYAEYLQSLDDFLIPLLGPQRPSSRRDPPPPPPTMQRPPDLEHPDKPALGEGLKVAHFKYDADWGASFKFSIGSLTTSITFAAFFQITTQHLDFLTLLYPEVCHNLFSLALASKASDNAWDREEMTDECLVRFARACPKLYAIALPGTVGIMDAALIAFCENCPNLRYLEVYGESHKWNGHDSRVINALSEHPDWAPDLFVLTMTSDPEQKKPTKAMQALTRTRECLTIRLLFPACEMDEEWPHEEVAFDEHTYRKGRRVRDYIPRCWAKYFVTGVKGIE</sequence>
<protein>
    <submittedName>
        <fullName evidence="2">Uncharacterized protein</fullName>
    </submittedName>
</protein>
<dbReference type="AlphaFoldDB" id="A0A8H6MSI9"/>
<dbReference type="EMBL" id="WIGN01000153">
    <property type="protein sequence ID" value="KAF6806688.1"/>
    <property type="molecule type" value="Genomic_DNA"/>
</dbReference>
<accession>A0A8H6MSI9</accession>
<dbReference type="Proteomes" id="UP000652219">
    <property type="component" value="Unassembled WGS sequence"/>
</dbReference>
<evidence type="ECO:0000313" key="3">
    <source>
        <dbReference type="Proteomes" id="UP000652219"/>
    </source>
</evidence>
<dbReference type="SUPFAM" id="SSF52047">
    <property type="entry name" value="RNI-like"/>
    <property type="match status" value="1"/>
</dbReference>
<gene>
    <name evidence="2" type="ORF">CSOJ01_08672</name>
</gene>
<proteinExistence type="predicted"/>
<organism evidence="2 3">
    <name type="scientific">Colletotrichum sojae</name>
    <dbReference type="NCBI Taxonomy" id="2175907"/>
    <lineage>
        <taxon>Eukaryota</taxon>
        <taxon>Fungi</taxon>
        <taxon>Dikarya</taxon>
        <taxon>Ascomycota</taxon>
        <taxon>Pezizomycotina</taxon>
        <taxon>Sordariomycetes</taxon>
        <taxon>Hypocreomycetidae</taxon>
        <taxon>Glomerellales</taxon>
        <taxon>Glomerellaceae</taxon>
        <taxon>Colletotrichum</taxon>
        <taxon>Colletotrichum orchidearum species complex</taxon>
    </lineage>
</organism>
<dbReference type="InterPro" id="IPR032675">
    <property type="entry name" value="LRR_dom_sf"/>
</dbReference>
<feature type="region of interest" description="Disordered" evidence="1">
    <location>
        <begin position="70"/>
        <end position="100"/>
    </location>
</feature>
<comment type="caution">
    <text evidence="2">The sequence shown here is derived from an EMBL/GenBank/DDBJ whole genome shotgun (WGS) entry which is preliminary data.</text>
</comment>
<evidence type="ECO:0000313" key="2">
    <source>
        <dbReference type="EMBL" id="KAF6806688.1"/>
    </source>
</evidence>
<feature type="compositionally biased region" description="Basic and acidic residues" evidence="1">
    <location>
        <begin position="91"/>
        <end position="100"/>
    </location>
</feature>
<feature type="region of interest" description="Disordered" evidence="1">
    <location>
        <begin position="1"/>
        <end position="24"/>
    </location>
</feature>
<evidence type="ECO:0000256" key="1">
    <source>
        <dbReference type="SAM" id="MobiDB-lite"/>
    </source>
</evidence>
<reference evidence="2 3" key="1">
    <citation type="journal article" date="2020" name="Phytopathology">
        <title>Genome Sequence Resources of Colletotrichum truncatum, C. plurivorum, C. musicola, and C. sojae: Four Species Pathogenic to Soybean (Glycine max).</title>
        <authorList>
            <person name="Rogerio F."/>
            <person name="Boufleur T.R."/>
            <person name="Ciampi-Guillardi M."/>
            <person name="Sukno S.A."/>
            <person name="Thon M.R."/>
            <person name="Massola Junior N.S."/>
            <person name="Baroncelli R."/>
        </authorList>
    </citation>
    <scope>NUCLEOTIDE SEQUENCE [LARGE SCALE GENOMIC DNA]</scope>
    <source>
        <strain evidence="2 3">LFN0009</strain>
    </source>
</reference>
<keyword evidence="3" id="KW-1185">Reference proteome</keyword>
<dbReference type="Gene3D" id="3.80.10.10">
    <property type="entry name" value="Ribonuclease Inhibitor"/>
    <property type="match status" value="1"/>
</dbReference>
<name>A0A8H6MSI9_9PEZI</name>